<dbReference type="AlphaFoldDB" id="A0A829Y784"/>
<dbReference type="InterPro" id="IPR007055">
    <property type="entry name" value="BON_dom"/>
</dbReference>
<protein>
    <recommendedName>
        <fullName evidence="2">BON domain-containing protein</fullName>
    </recommendedName>
</protein>
<feature type="compositionally biased region" description="Polar residues" evidence="1">
    <location>
        <begin position="66"/>
        <end position="77"/>
    </location>
</feature>
<comment type="caution">
    <text evidence="3">The sequence shown here is derived from an EMBL/GenBank/DDBJ whole genome shotgun (WGS) entry which is preliminary data.</text>
</comment>
<dbReference type="PANTHER" id="PTHR34606">
    <property type="entry name" value="BON DOMAIN-CONTAINING PROTEIN"/>
    <property type="match status" value="1"/>
</dbReference>
<feature type="compositionally biased region" description="Basic and acidic residues" evidence="1">
    <location>
        <begin position="107"/>
        <end position="117"/>
    </location>
</feature>
<name>A0A829Y784_9GAMM</name>
<feature type="compositionally biased region" description="Basic and acidic residues" evidence="1">
    <location>
        <begin position="30"/>
        <end position="40"/>
    </location>
</feature>
<accession>A0A829Y784</accession>
<dbReference type="PANTHER" id="PTHR34606:SF15">
    <property type="entry name" value="BON DOMAIN-CONTAINING PROTEIN"/>
    <property type="match status" value="1"/>
</dbReference>
<gene>
    <name evidence="3" type="ORF">GCM10011487_07780</name>
</gene>
<evidence type="ECO:0000313" key="4">
    <source>
        <dbReference type="Proteomes" id="UP000445000"/>
    </source>
</evidence>
<dbReference type="InterPro" id="IPR051686">
    <property type="entry name" value="Lipoprotein_DolP"/>
</dbReference>
<dbReference type="RefSeq" id="WP_161810634.1">
    <property type="nucleotide sequence ID" value="NZ_BLJN01000001.1"/>
</dbReference>
<dbReference type="EMBL" id="BLJN01000001">
    <property type="protein sequence ID" value="GFE78778.1"/>
    <property type="molecule type" value="Genomic_DNA"/>
</dbReference>
<dbReference type="PROSITE" id="PS50914">
    <property type="entry name" value="BON"/>
    <property type="match status" value="1"/>
</dbReference>
<reference evidence="4" key="1">
    <citation type="submission" date="2020-01" db="EMBL/GenBank/DDBJ databases">
        <title>'Steroidobacter agaridevorans' sp. nov., agar-degrading bacteria isolated from rhizosphere soils.</title>
        <authorList>
            <person name="Ikenaga M."/>
            <person name="Kataoka M."/>
            <person name="Murouchi A."/>
            <person name="Katsuragi S."/>
            <person name="Sakai M."/>
        </authorList>
    </citation>
    <scope>NUCLEOTIDE SEQUENCE [LARGE SCALE GENOMIC DNA]</scope>
    <source>
        <strain evidence="4">YU21-B</strain>
    </source>
</reference>
<dbReference type="Gene3D" id="3.30.1340.30">
    <property type="match status" value="1"/>
</dbReference>
<feature type="region of interest" description="Disordered" evidence="1">
    <location>
        <begin position="107"/>
        <end position="127"/>
    </location>
</feature>
<dbReference type="Proteomes" id="UP000445000">
    <property type="component" value="Unassembled WGS sequence"/>
</dbReference>
<proteinExistence type="predicted"/>
<keyword evidence="4" id="KW-1185">Reference proteome</keyword>
<sequence length="200" mass="22773">MRRNVVFDRGRGWRDDRASDRMHIREDRGADVGEYRHQETSEFSDAYYGPGDNYARRDFVSGGYSREQQPIAPSQLQPGPPVGRFAPERHPDNRIYGEVRSYGELHEGQRSWADVKSHRGRGPKGYARSDDRLTEMICERLTDDAHIDASDIAVEVKQGKVTLSGTVPDKLTRWRVEDAVESIGVDDVSNQLRVAARSER</sequence>
<feature type="domain" description="BON" evidence="2">
    <location>
        <begin position="129"/>
        <end position="196"/>
    </location>
</feature>
<dbReference type="Pfam" id="PF04972">
    <property type="entry name" value="BON"/>
    <property type="match status" value="1"/>
</dbReference>
<feature type="region of interest" description="Disordered" evidence="1">
    <location>
        <begin position="30"/>
        <end position="49"/>
    </location>
</feature>
<evidence type="ECO:0000313" key="3">
    <source>
        <dbReference type="EMBL" id="GFE78778.1"/>
    </source>
</evidence>
<evidence type="ECO:0000256" key="1">
    <source>
        <dbReference type="SAM" id="MobiDB-lite"/>
    </source>
</evidence>
<organism evidence="3 4">
    <name type="scientific">Steroidobacter agaridevorans</name>
    <dbReference type="NCBI Taxonomy" id="2695856"/>
    <lineage>
        <taxon>Bacteria</taxon>
        <taxon>Pseudomonadati</taxon>
        <taxon>Pseudomonadota</taxon>
        <taxon>Gammaproteobacteria</taxon>
        <taxon>Steroidobacterales</taxon>
        <taxon>Steroidobacteraceae</taxon>
        <taxon>Steroidobacter</taxon>
    </lineage>
</organism>
<evidence type="ECO:0000259" key="2">
    <source>
        <dbReference type="PROSITE" id="PS50914"/>
    </source>
</evidence>
<feature type="region of interest" description="Disordered" evidence="1">
    <location>
        <begin position="64"/>
        <end position="92"/>
    </location>
</feature>